<evidence type="ECO:0000256" key="7">
    <source>
        <dbReference type="RuleBase" id="RU364138"/>
    </source>
</evidence>
<keyword evidence="2" id="KW-0732">Signal</keyword>
<keyword evidence="4 7" id="KW-0442">Lipid degradation</keyword>
<reference evidence="8" key="2">
    <citation type="submission" date="2025-09" db="UniProtKB">
        <authorList>
            <consortium name="Ensembl"/>
        </authorList>
    </citation>
    <scope>IDENTIFICATION</scope>
</reference>
<dbReference type="Gene3D" id="1.10.439.20">
    <property type="entry name" value="Phospholipase B-like, domain 2"/>
    <property type="match status" value="1"/>
</dbReference>
<comment type="similarity">
    <text evidence="1 7">Belongs to the phospholipase B-like family.</text>
</comment>
<dbReference type="GeneTree" id="ENSGT00530000063509"/>
<dbReference type="Gene3D" id="2.10.70.60">
    <property type="entry name" value="Phospholipase B-like, domain 1"/>
    <property type="match status" value="1"/>
</dbReference>
<dbReference type="GO" id="GO:0004177">
    <property type="term" value="F:aminopeptidase activity"/>
    <property type="evidence" value="ECO:0007669"/>
    <property type="project" value="Ensembl"/>
</dbReference>
<evidence type="ECO:0000256" key="2">
    <source>
        <dbReference type="ARBA" id="ARBA00022729"/>
    </source>
</evidence>
<name>A0A8D0DR53_SALMN</name>
<dbReference type="PANTHER" id="PTHR12370:SF1">
    <property type="entry name" value="PHOSPHOLIPASE B-LIKE 1"/>
    <property type="match status" value="1"/>
</dbReference>
<dbReference type="GO" id="GO:0005615">
    <property type="term" value="C:extracellular space"/>
    <property type="evidence" value="ECO:0007669"/>
    <property type="project" value="Ensembl"/>
</dbReference>
<accession>A0A8D0DR53</accession>
<evidence type="ECO:0000256" key="5">
    <source>
        <dbReference type="ARBA" id="ARBA00023098"/>
    </source>
</evidence>
<evidence type="ECO:0000313" key="9">
    <source>
        <dbReference type="Proteomes" id="UP000694421"/>
    </source>
</evidence>
<dbReference type="GO" id="GO:0004620">
    <property type="term" value="F:phospholipase activity"/>
    <property type="evidence" value="ECO:0007669"/>
    <property type="project" value="InterPro"/>
</dbReference>
<dbReference type="InterPro" id="IPR043042">
    <property type="entry name" value="PLipase_B-like_dom3"/>
</dbReference>
<dbReference type="Pfam" id="PF04916">
    <property type="entry name" value="Phospholip_B"/>
    <property type="match status" value="1"/>
</dbReference>
<dbReference type="InterPro" id="IPR043040">
    <property type="entry name" value="PLipase_B-like_dom1"/>
</dbReference>
<dbReference type="AlphaFoldDB" id="A0A8D0DR53"/>
<reference evidence="8" key="1">
    <citation type="submission" date="2025-08" db="UniProtKB">
        <authorList>
            <consortium name="Ensembl"/>
        </authorList>
    </citation>
    <scope>IDENTIFICATION</scope>
</reference>
<dbReference type="Gene3D" id="3.60.60.20">
    <property type="match status" value="1"/>
</dbReference>
<keyword evidence="6" id="KW-0325">Glycoprotein</keyword>
<keyword evidence="3 7" id="KW-0378">Hydrolase</keyword>
<dbReference type="GO" id="GO:0005764">
    <property type="term" value="C:lysosome"/>
    <property type="evidence" value="ECO:0007669"/>
    <property type="project" value="Ensembl"/>
</dbReference>
<comment type="function">
    <text evidence="7">Putative phospholipase.</text>
</comment>
<dbReference type="InterPro" id="IPR007000">
    <property type="entry name" value="PLipase_B-like"/>
</dbReference>
<dbReference type="Ensembl" id="ENSSMRT00000021226.1">
    <property type="protein sequence ID" value="ENSSMRP00000018135.1"/>
    <property type="gene ID" value="ENSSMRG00000014113.1"/>
</dbReference>
<evidence type="ECO:0000256" key="3">
    <source>
        <dbReference type="ARBA" id="ARBA00022801"/>
    </source>
</evidence>
<dbReference type="Proteomes" id="UP000694421">
    <property type="component" value="Unplaced"/>
</dbReference>
<evidence type="ECO:0000256" key="1">
    <source>
        <dbReference type="ARBA" id="ARBA00007835"/>
    </source>
</evidence>
<dbReference type="GO" id="GO:1905146">
    <property type="term" value="P:lysosomal protein catabolic process"/>
    <property type="evidence" value="ECO:0007669"/>
    <property type="project" value="Ensembl"/>
</dbReference>
<dbReference type="InterPro" id="IPR043041">
    <property type="entry name" value="PLipase_B-like_dom2"/>
</dbReference>
<sequence length="560" mass="64745">MAQSDGGAASPFFPLSYGWRRWWSCCIWFFFLLWLSAVAETRADIHYATVYFIKSEKSFHVKDILDRNGDAYGYYNDTVQSTGWGILEIKAGYGSHSISNEDVMYAAGFLEGYLTASHMCDHVANLYPQLIKKLVVEKEVKNFMRKQDIWTRQQIKNHKDDPFWRHTGYIVAQLDGLYMGTLEWANRQQRTPLTPFEVQFLNAVGDLLDLIPSLFFDSLMAESNVMPRGSRRYQWDMGHCSALIKVLPGYENIFFAHSSWFTYAATLRIYKHWDFRVNDPETSTGRASFSSYPGFLASLDDFYILGSGMIMLQTTNSVFNRTLLKQVVPESLFAWQRVRIANMMADSGKTWAQTFEKQNSGTYNNQYMVLDTKKVQLQRSLEEGTLYVIEQIPKLVEYSDQTDILRKGYWPSYNIPFHKNIYNMSGYAEYVEKYGLDFSYEMAPRAKIFRRDQGTVTDMTTMKNIMRYNNYTKDPYTKHNPCSTICCREDLNPQTPIPAGCYDSKVADISMAAKFAAYAINGPPVAEDLPVFSWTRFNETKHQGLPDSYNFNFITMKPVL</sequence>
<evidence type="ECO:0000256" key="6">
    <source>
        <dbReference type="ARBA" id="ARBA00023180"/>
    </source>
</evidence>
<organism evidence="8 9">
    <name type="scientific">Salvator merianae</name>
    <name type="common">Argentine black and white tegu</name>
    <name type="synonym">Tupinambis merianae</name>
    <dbReference type="NCBI Taxonomy" id="96440"/>
    <lineage>
        <taxon>Eukaryota</taxon>
        <taxon>Metazoa</taxon>
        <taxon>Chordata</taxon>
        <taxon>Craniata</taxon>
        <taxon>Vertebrata</taxon>
        <taxon>Euteleostomi</taxon>
        <taxon>Lepidosauria</taxon>
        <taxon>Squamata</taxon>
        <taxon>Bifurcata</taxon>
        <taxon>Unidentata</taxon>
        <taxon>Episquamata</taxon>
        <taxon>Laterata</taxon>
        <taxon>Teiioidea</taxon>
        <taxon>Teiidae</taxon>
        <taxon>Salvator</taxon>
    </lineage>
</organism>
<proteinExistence type="inferred from homology"/>
<keyword evidence="9" id="KW-1185">Reference proteome</keyword>
<evidence type="ECO:0000256" key="4">
    <source>
        <dbReference type="ARBA" id="ARBA00022963"/>
    </source>
</evidence>
<dbReference type="GO" id="GO:0009395">
    <property type="term" value="P:phospholipid catabolic process"/>
    <property type="evidence" value="ECO:0007669"/>
    <property type="project" value="TreeGrafter"/>
</dbReference>
<evidence type="ECO:0000313" key="8">
    <source>
        <dbReference type="Ensembl" id="ENSSMRP00000018135.1"/>
    </source>
</evidence>
<dbReference type="EC" id="3.1.1.-" evidence="7"/>
<protein>
    <recommendedName>
        <fullName evidence="7">Phospholipase B-like</fullName>
        <ecNumber evidence="7">3.1.1.-</ecNumber>
    </recommendedName>
</protein>
<keyword evidence="5 7" id="KW-0443">Lipid metabolism</keyword>
<dbReference type="OMA" id="MYDHFTN"/>
<dbReference type="PANTHER" id="PTHR12370">
    <property type="entry name" value="PHOSPHOLIPASE B-RELATED"/>
    <property type="match status" value="1"/>
</dbReference>